<accession>A0ABQ0U680</accession>
<reference evidence="4 5" key="1">
    <citation type="submission" date="2019-07" db="EMBL/GenBank/DDBJ databases">
        <title>Whole genome shotgun sequence of Halomonas halophila NBRC 102604.</title>
        <authorList>
            <person name="Hosoyama A."/>
            <person name="Uohara A."/>
            <person name="Ohji S."/>
            <person name="Ichikawa N."/>
        </authorList>
    </citation>
    <scope>NUCLEOTIDE SEQUENCE [LARGE SCALE GENOMIC DNA]</scope>
    <source>
        <strain evidence="4 5">NBRC 102604</strain>
    </source>
</reference>
<feature type="transmembrane region" description="Helical" evidence="2">
    <location>
        <begin position="905"/>
        <end position="926"/>
    </location>
</feature>
<sequence length="1117" mass="124721">MTDRHAQQDARDAEFGETPLGSASMCPLYREGAIFPVRYAIDETSSESEDIQGPHPLAEGWDDHGYPALQTRSYCLRQLRDGWLYVWDEVDRTFHEYRIEGHRFTRIVWPENINDTRPDVREGDGGGESKPYLLYPCRSRIWLAYSSVQWTWRICEHLRSNVDSRERFMRKLDVRSAVEAPGSVAHVGPLTELGQHVADVTPQGAARDFESATVMTRALTEEEQEGSEESAYTTLAFKPEISQDAVLAQVPDKDEALFVALDDDLGIANDLTMQLLGVEMAREQFEDEHGHRLNTALMVQRLCGIDESDLPEAVRDDPEQQRRAIELLDQHYRLKQSDELSTAVNRGSPFDSAIRANANANNRQAQLEAYEAELAELGIEPRDDDDFREWKAKAIWRNDVDYEGALAFIDERQPELERLQLHCRRNREDLTTWLDRLPTSAQALCFDGCNVLQTRALIEFTRMVSEALGASEEGQQWMTERAQQRDNLVGLALFNFSPELEQALTQVAHDFIETEESDGPSVSDAANVASRANETKGVLDLKSVRDSSAFQALAPHVQEFLDTLVTAVQGPAKLAWEGLAYQVLPAVGAGASVSAERLAQGLSQTMQAAFVHPDNAAKNTQLVRDGDFEARHRRWRGNVVRRQNSIRGLRIALARPAAPHDRAAQLKDLNGQQQELDELMTREPKQFVAHQAGSSGGPSETLGFDELREQNRLKLQEGAAAAQARMRGWMNRYGGGLPLLIAGLNLLNVGNTLATIERDGMDSNTRQSLISGLGYTTNAVMALWVVPYWNKHAERVGALSKGTFELAKKGIREWRQLKNWSFVRTAAKLTTRVAGMAVFGAIGALTEALQIWGQLGSTTSTEESLALRAKFTSTVAMGLLSGAQFVGALLGRWIAFAWIMAPWTVWVFAIAGVVYLFSSFIAGHYHREGMRLWLYRSGWGNSPQWSDDDEGQADEWRALLETLYQPSARLEPVTTLGYRGRAPVQVHQGYWLKIALPSMLLGEKLKLSHNASRGFWAPASSFEDRTERLPDELPGLADYDPQETRVWQAWLPADVQAPEAEFSLSIDYPATLLSSPNGADFVFYKPEADAGGFTLEPAENAIGRQAMGRMFNLTVPA</sequence>
<protein>
    <submittedName>
        <fullName evidence="4">Membrane protein</fullName>
    </submittedName>
</protein>
<keyword evidence="1" id="KW-0175">Coiled coil</keyword>
<comment type="caution">
    <text evidence="4">The sequence shown here is derived from an EMBL/GenBank/DDBJ whole genome shotgun (WGS) entry which is preliminary data.</text>
</comment>
<evidence type="ECO:0000256" key="1">
    <source>
        <dbReference type="SAM" id="Coils"/>
    </source>
</evidence>
<dbReference type="Proteomes" id="UP000321121">
    <property type="component" value="Unassembled WGS sequence"/>
</dbReference>
<feature type="domain" description="Toxin VasX N-terminal region" evidence="3">
    <location>
        <begin position="26"/>
        <end position="177"/>
    </location>
</feature>
<dbReference type="InterPro" id="IPR046864">
    <property type="entry name" value="VasX_N"/>
</dbReference>
<evidence type="ECO:0000313" key="4">
    <source>
        <dbReference type="EMBL" id="GEK74041.1"/>
    </source>
</evidence>
<evidence type="ECO:0000256" key="2">
    <source>
        <dbReference type="SAM" id="Phobius"/>
    </source>
</evidence>
<feature type="coiled-coil region" evidence="1">
    <location>
        <begin position="353"/>
        <end position="380"/>
    </location>
</feature>
<organism evidence="4 5">
    <name type="scientific">Halomonas halophila</name>
    <dbReference type="NCBI Taxonomy" id="29573"/>
    <lineage>
        <taxon>Bacteria</taxon>
        <taxon>Pseudomonadati</taxon>
        <taxon>Pseudomonadota</taxon>
        <taxon>Gammaproteobacteria</taxon>
        <taxon>Oceanospirillales</taxon>
        <taxon>Halomonadaceae</taxon>
        <taxon>Halomonas</taxon>
    </lineage>
</organism>
<keyword evidence="2" id="KW-1133">Transmembrane helix</keyword>
<feature type="transmembrane region" description="Helical" evidence="2">
    <location>
        <begin position="874"/>
        <end position="899"/>
    </location>
</feature>
<dbReference type="EMBL" id="BJUS01000034">
    <property type="protein sequence ID" value="GEK74041.1"/>
    <property type="molecule type" value="Genomic_DNA"/>
</dbReference>
<dbReference type="CDD" id="cd20708">
    <property type="entry name" value="MIX_IV"/>
    <property type="match status" value="1"/>
</dbReference>
<dbReference type="InterPro" id="IPR048126">
    <property type="entry name" value="Toxin_VasX"/>
</dbReference>
<name>A0ABQ0U680_9GAMM</name>
<gene>
    <name evidence="4" type="ORF">HHA04nite_25850</name>
</gene>
<keyword evidence="2" id="KW-0472">Membrane</keyword>
<dbReference type="NCBIfam" id="NF041559">
    <property type="entry name" value="BTH_I2691_fam"/>
    <property type="match status" value="1"/>
</dbReference>
<keyword evidence="5" id="KW-1185">Reference proteome</keyword>
<dbReference type="Pfam" id="PF20249">
    <property type="entry name" value="VasX_N"/>
    <property type="match status" value="1"/>
</dbReference>
<evidence type="ECO:0000313" key="5">
    <source>
        <dbReference type="Proteomes" id="UP000321121"/>
    </source>
</evidence>
<dbReference type="RefSeq" id="WP_146909682.1">
    <property type="nucleotide sequence ID" value="NZ_BJUS01000034.1"/>
</dbReference>
<evidence type="ECO:0000259" key="3">
    <source>
        <dbReference type="Pfam" id="PF20249"/>
    </source>
</evidence>
<keyword evidence="2" id="KW-0812">Transmembrane</keyword>
<proteinExistence type="predicted"/>